<dbReference type="Proteomes" id="UP000070412">
    <property type="component" value="Unassembled WGS sequence"/>
</dbReference>
<feature type="repeat" description="NHL" evidence="6">
    <location>
        <begin position="2045"/>
        <end position="2088"/>
    </location>
</feature>
<feature type="compositionally biased region" description="Polar residues" evidence="8">
    <location>
        <begin position="1879"/>
        <end position="1889"/>
    </location>
</feature>
<dbReference type="SUPFAM" id="SSF57850">
    <property type="entry name" value="RING/U-box"/>
    <property type="match status" value="1"/>
</dbReference>
<proteinExistence type="predicted"/>
<keyword evidence="7" id="KW-0175">Coiled coil</keyword>
<feature type="repeat" description="NHL" evidence="6">
    <location>
        <begin position="2139"/>
        <end position="2182"/>
    </location>
</feature>
<reference evidence="12" key="1">
    <citation type="journal article" date="2020" name="PLoS Negl. Trop. Dis.">
        <title>High-quality nuclear genome for Sarcoptes scabiei-A critical resource for a neglected parasite.</title>
        <authorList>
            <person name="Korhonen P.K."/>
            <person name="Gasser R.B."/>
            <person name="Ma G."/>
            <person name="Wang T."/>
            <person name="Stroehlein A.J."/>
            <person name="Young N.D."/>
            <person name="Ang C.S."/>
            <person name="Fernando D.D."/>
            <person name="Lu H.C."/>
            <person name="Taylor S."/>
            <person name="Reynolds S.L."/>
            <person name="Mofiz E."/>
            <person name="Najaraj S.H."/>
            <person name="Gowda H."/>
            <person name="Madugundu A."/>
            <person name="Renuse S."/>
            <person name="Holt D."/>
            <person name="Pandey A."/>
            <person name="Papenfuss A.T."/>
            <person name="Fischer K."/>
        </authorList>
    </citation>
    <scope>NUCLEOTIDE SEQUENCE [LARGE SCALE GENOMIC DNA]</scope>
</reference>
<feature type="region of interest" description="Disordered" evidence="8">
    <location>
        <begin position="745"/>
        <end position="867"/>
    </location>
</feature>
<dbReference type="EMBL" id="WVUK01000064">
    <property type="protein sequence ID" value="KAF7489678.1"/>
    <property type="molecule type" value="Genomic_DNA"/>
</dbReference>
<feature type="compositionally biased region" description="Polar residues" evidence="8">
    <location>
        <begin position="335"/>
        <end position="346"/>
    </location>
</feature>
<dbReference type="FunFam" id="2.120.10.30:FF:000013">
    <property type="entry name" value="E3 ubiquitin-protein ligase TRIM71"/>
    <property type="match status" value="2"/>
</dbReference>
<dbReference type="SMART" id="SM00184">
    <property type="entry name" value="RING"/>
    <property type="match status" value="1"/>
</dbReference>
<feature type="compositionally biased region" description="Polar residues" evidence="8">
    <location>
        <begin position="522"/>
        <end position="550"/>
    </location>
</feature>
<dbReference type="InterPro" id="IPR001841">
    <property type="entry name" value="Znf_RING"/>
</dbReference>
<gene>
    <name evidence="10" type="ORF">SSS_7291</name>
</gene>
<dbReference type="CDD" id="cd14954">
    <property type="entry name" value="NHL_TRIM71_like"/>
    <property type="match status" value="1"/>
</dbReference>
<feature type="region of interest" description="Disordered" evidence="8">
    <location>
        <begin position="297"/>
        <end position="424"/>
    </location>
</feature>
<protein>
    <submittedName>
        <fullName evidence="10">RING finger protein nhl-1</fullName>
    </submittedName>
</protein>
<feature type="compositionally biased region" description="Polar residues" evidence="8">
    <location>
        <begin position="1501"/>
        <end position="1513"/>
    </location>
</feature>
<feature type="region of interest" description="Disordered" evidence="8">
    <location>
        <begin position="1835"/>
        <end position="1867"/>
    </location>
</feature>
<feature type="compositionally biased region" description="Low complexity" evidence="8">
    <location>
        <begin position="1631"/>
        <end position="1645"/>
    </location>
</feature>
<feature type="compositionally biased region" description="Low complexity" evidence="8">
    <location>
        <begin position="1262"/>
        <end position="1277"/>
    </location>
</feature>
<feature type="region of interest" description="Disordered" evidence="8">
    <location>
        <begin position="925"/>
        <end position="977"/>
    </location>
</feature>
<feature type="compositionally biased region" description="Polar residues" evidence="8">
    <location>
        <begin position="1113"/>
        <end position="1140"/>
    </location>
</feature>
<feature type="compositionally biased region" description="Polar residues" evidence="8">
    <location>
        <begin position="1176"/>
        <end position="1185"/>
    </location>
</feature>
<evidence type="ECO:0000313" key="10">
    <source>
        <dbReference type="EMBL" id="KAF7489678.1"/>
    </source>
</evidence>
<feature type="compositionally biased region" description="Basic and acidic residues" evidence="8">
    <location>
        <begin position="373"/>
        <end position="387"/>
    </location>
</feature>
<feature type="region of interest" description="Disordered" evidence="8">
    <location>
        <begin position="1003"/>
        <end position="1034"/>
    </location>
</feature>
<keyword evidence="3 5" id="KW-0863">Zinc-finger</keyword>
<feature type="region of interest" description="Disordered" evidence="8">
    <location>
        <begin position="1062"/>
        <end position="1214"/>
    </location>
</feature>
<dbReference type="Gene3D" id="3.30.40.10">
    <property type="entry name" value="Zinc/RING finger domain, C3HC4 (zinc finger)"/>
    <property type="match status" value="1"/>
</dbReference>
<dbReference type="Pfam" id="PF01436">
    <property type="entry name" value="NHL"/>
    <property type="match status" value="6"/>
</dbReference>
<dbReference type="FunFam" id="2.120.10.30:FF:000037">
    <property type="entry name" value="Uncharacterized protein, isoform E"/>
    <property type="match status" value="1"/>
</dbReference>
<feature type="compositionally biased region" description="Low complexity" evidence="8">
    <location>
        <begin position="753"/>
        <end position="797"/>
    </location>
</feature>
<accession>A0A834R4E1</accession>
<feature type="compositionally biased region" description="Polar residues" evidence="8">
    <location>
        <begin position="1229"/>
        <end position="1245"/>
    </location>
</feature>
<evidence type="ECO:0000256" key="2">
    <source>
        <dbReference type="ARBA" id="ARBA00022737"/>
    </source>
</evidence>
<feature type="compositionally biased region" description="Polar residues" evidence="8">
    <location>
        <begin position="1062"/>
        <end position="1089"/>
    </location>
</feature>
<dbReference type="PANTHER" id="PTHR24104">
    <property type="entry name" value="E3 UBIQUITIN-PROTEIN LIGASE NHLRC1-RELATED"/>
    <property type="match status" value="1"/>
</dbReference>
<evidence type="ECO:0000313" key="12">
    <source>
        <dbReference type="Proteomes" id="UP000070412"/>
    </source>
</evidence>
<evidence type="ECO:0000259" key="9">
    <source>
        <dbReference type="PROSITE" id="PS50089"/>
    </source>
</evidence>
<feature type="compositionally biased region" description="Acidic residues" evidence="8">
    <location>
        <begin position="1404"/>
        <end position="1433"/>
    </location>
</feature>
<dbReference type="OrthoDB" id="342730at2759"/>
<feature type="compositionally biased region" description="Low complexity" evidence="8">
    <location>
        <begin position="839"/>
        <end position="848"/>
    </location>
</feature>
<feature type="compositionally biased region" description="Polar residues" evidence="8">
    <location>
        <begin position="1851"/>
        <end position="1867"/>
    </location>
</feature>
<feature type="repeat" description="NHL" evidence="6">
    <location>
        <begin position="2095"/>
        <end position="2135"/>
    </location>
</feature>
<dbReference type="GO" id="GO:0008270">
    <property type="term" value="F:zinc ion binding"/>
    <property type="evidence" value="ECO:0007669"/>
    <property type="project" value="UniProtKB-KW"/>
</dbReference>
<feature type="region of interest" description="Disordered" evidence="8">
    <location>
        <begin position="1398"/>
        <end position="1603"/>
    </location>
</feature>
<feature type="compositionally biased region" description="Polar residues" evidence="8">
    <location>
        <begin position="1020"/>
        <end position="1031"/>
    </location>
</feature>
<evidence type="ECO:0000256" key="6">
    <source>
        <dbReference type="PROSITE-ProRule" id="PRU00504"/>
    </source>
</evidence>
<keyword evidence="12" id="KW-1185">Reference proteome</keyword>
<feature type="compositionally biased region" description="Polar residues" evidence="8">
    <location>
        <begin position="1278"/>
        <end position="1292"/>
    </location>
</feature>
<evidence type="ECO:0000256" key="7">
    <source>
        <dbReference type="SAM" id="Coils"/>
    </source>
</evidence>
<feature type="compositionally biased region" description="Polar residues" evidence="8">
    <location>
        <begin position="1200"/>
        <end position="1214"/>
    </location>
</feature>
<feature type="compositionally biased region" description="Low complexity" evidence="8">
    <location>
        <begin position="805"/>
        <end position="821"/>
    </location>
</feature>
<dbReference type="EnsemblMetazoa" id="SSS_7291s_mrna">
    <property type="protein sequence ID" value="KAF7489678.1"/>
    <property type="gene ID" value="SSS_7291"/>
</dbReference>
<feature type="compositionally biased region" description="Low complexity" evidence="8">
    <location>
        <begin position="925"/>
        <end position="962"/>
    </location>
</feature>
<feature type="compositionally biased region" description="Polar residues" evidence="8">
    <location>
        <begin position="679"/>
        <end position="695"/>
    </location>
</feature>
<feature type="compositionally biased region" description="Low complexity" evidence="8">
    <location>
        <begin position="1186"/>
        <end position="1199"/>
    </location>
</feature>
<feature type="compositionally biased region" description="Low complexity" evidence="8">
    <location>
        <begin position="1325"/>
        <end position="1338"/>
    </location>
</feature>
<evidence type="ECO:0000256" key="5">
    <source>
        <dbReference type="PROSITE-ProRule" id="PRU00175"/>
    </source>
</evidence>
<feature type="compositionally biased region" description="Polar residues" evidence="8">
    <location>
        <begin position="1524"/>
        <end position="1547"/>
    </location>
</feature>
<dbReference type="InterPro" id="IPR018957">
    <property type="entry name" value="Znf_C3HC4_RING-type"/>
</dbReference>
<feature type="repeat" description="NHL" evidence="6">
    <location>
        <begin position="2236"/>
        <end position="2273"/>
    </location>
</feature>
<dbReference type="SUPFAM" id="SSF101898">
    <property type="entry name" value="NHL repeat"/>
    <property type="match status" value="1"/>
</dbReference>
<name>A0A834R4E1_SARSC</name>
<evidence type="ECO:0000256" key="8">
    <source>
        <dbReference type="SAM" id="MobiDB-lite"/>
    </source>
</evidence>
<keyword evidence="1" id="KW-0479">Metal-binding</keyword>
<feature type="compositionally biased region" description="Basic and acidic residues" evidence="8">
    <location>
        <begin position="1439"/>
        <end position="1450"/>
    </location>
</feature>
<dbReference type="PROSITE" id="PS51125">
    <property type="entry name" value="NHL"/>
    <property type="match status" value="6"/>
</dbReference>
<dbReference type="CDD" id="cd16524">
    <property type="entry name" value="RING-HC_NHL-1-like"/>
    <property type="match status" value="1"/>
</dbReference>
<feature type="region of interest" description="Disordered" evidence="8">
    <location>
        <begin position="1226"/>
        <end position="1364"/>
    </location>
</feature>
<dbReference type="InterPro" id="IPR013083">
    <property type="entry name" value="Znf_RING/FYVE/PHD"/>
</dbReference>
<dbReference type="GO" id="GO:0061630">
    <property type="term" value="F:ubiquitin protein ligase activity"/>
    <property type="evidence" value="ECO:0007669"/>
    <property type="project" value="TreeGrafter"/>
</dbReference>
<feature type="compositionally biased region" description="Low complexity" evidence="8">
    <location>
        <begin position="1890"/>
        <end position="1899"/>
    </location>
</feature>
<sequence>MSGAWSQLEQLLTCAICLDRFRNPKLLPCQHTFCGEPCMEGLVDYARRQIKCPECRAEHRIPYNGVQSFPNNVTLARFLDLHRSITGDEPEPLPSQMDRCSVCGEKSYCNRCAHCEKKVCEECGKGHLDILRREINRINTQVRRSLEKLSEHAEQANKGSEKLLQITGQIRDEITESVRRLIKDLKDKETKLLEELDEYTESETKNSSKLKTDFETELDTITSNCELVEKHITDADEWTDQELMEYKDIFLKTLDFLRNLDPDSMDYSRKIKFIQKVDLDALRRSAIEFGEIKIQSSSSNFSSPLSPSESTNNLSLPQSSLMRSQSDHRLAQFGATGSRSQRSDPLQRSYLDVTGQNRYGSDSERGSSPPGRRSGEVRFGSVHERSSRLGGSGSGGRNDSNDFSYTRGWPRPGDSDYEPSNSANFRSRFMRERIRERAGNAGAEDHSFEDHDSDTYPAHRVRFQEESPSRPKLFDTEEMINMRAPLSGLIKLIDSPHFMERLQQNEIKAKQREAEAKENENLMDSLTASTPTRVSSPQPVTATPQRPSRQISEDEIEKQKKQNQAAFSQANSNNQTIPASSVTTPTQPTVTSASNANTNQPQSPTPRSTNKSAPINRRIQSIQKEERGQSPSLPTTPTLSDDNNSESGGPTVNDDDIVTVPNSSNNNTSYSRRRIFASQGKTGSGSTNASVSQSLDYGDSRPSSKSSSAAINNRQVYPSTSSFLTPSSSSSATKRLTLVPGEDLMTGTVQPHSISPSKLLLSSTSPSTSSNDTSSFSSPSSSKSIGKNPSSSSSYNSKPRRFNKKSSNSSSSNGSHHQNSFGSGGGGNGSDLFDDYDDYSPTSTSTTSLHHHPQSRHGIQIDSNNNPIKVPISASTISMFNSANSSSPITITPRYQNSANTGNTMHHASSLSSLVFPSASVFGERNSSSLYSSTNTPTPTNNWRDFQTSSTGSTDGTTSSSTDHCHHSSSATKTKTENSSLLNLAVTENQSQSLARQCNPLLSHYSHSSSDHNTDRDSNDNNINHSETIGSKSRKIRVKQANLARHFAAKKVLDLEKTNFSTRSINTPSSSKELTSPLSPTILETNPDSIDSFRSDRNRFTGQIKPDYKPFRQSKQSLSTGSGTSFQNSETSNAPTTKKSFSLKMPTIVENERNTSNDENRLAVNRPLFRHHSVKTRPTSALTDHSTQSSTSTATATSSLLNRSHSSAILETPRPTISITDFSYKPIESNETPSSPPKSNQSNAYHQPIHSPIIRRYYRNYSSKPKSPPKSSSSTSSITDNLANNRTVKNDFSSPTSSVSSHDSIQSTSSPSSDPKVYQNQSKAPTTTSPSLPSSSSSSPPPPSSSTNQQSYREKSPSPYCPTRSMVLFRTNSNQRQDSVPEDCEVVKQSDNILILRKKSTIDSQDEYESSEEDDMEEEEEEEEEEEDDEESDNNGLSKRNENLKSDAKIMRTNSSDNRFNGELSISNQSNWLKPNLEALKSRQYGSMNNTNWNEDENEDSQTQTIKSKLNNCSHEKNRASEKSAPTKNIVTNSTMNEKSNVRINNSSDEEIFECETEDDEEIETDDDDDDDDDRLQTAPLDLDGKNREKSSSNDDLLEFHDANDLDEISKPIESPTSNVKIDKKIEKKFANTNNNNNTNTAANHNKTKHDGEEEEVEEEEEEEEEEETVSEDEESDNEENQKQIRAHKINVAVVSLFNHSIESTRSSSSNRYGLEDPSSGYYRSVRLSSRDDENHRFLSGLHRDESLSNIHHSNANNGSNNSSLYGSYIDHRRNAFNRRNTFDLDDNLSSMMSDSDTYVSPLYQHASATRRSSFQNDRLGSSISLFRNRLAKSKSSHAVPFEDSDEEGTGRNNSINPLSPPITSSFKSRFNSAYQNDYNDHSISSSRQTTTTAATPTARSGYVYRTREQSPEEEPAGSLTQYLINKYGTRNNRQNALSKSKSSHVLFGRSLSSSDDDGPINPPAKLRRESINDYSFKTSPIGLTYPRNCYLQKKRVMMKIGSRGTSPSCFTWPRGVACAPDNGIVVADSSNHRVQVFDSTGRFQFEFGSYGNGEGEFDCLAGVTVNRIGHLIVSDRYNHRVQVFDATGRFLRAFGSEGRSDGKFSYPWGIATDALGFIYVCDKENHRIQVFQSDGTFVGKFGSIGSRAGMLEHPHYIAVSNMNRVIVSDSNNHRIQIFDINGRSILSFGSEGSGEGQFKFPRGVAVDDNGFIIVGDSGNNRIQIFNPDGTFIKAFGQWGSSEGEFKGLEGVAISSTGNILVCDRENHRIQIF</sequence>
<feature type="compositionally biased region" description="Basic and acidic residues" evidence="8">
    <location>
        <begin position="1150"/>
        <end position="1161"/>
    </location>
</feature>
<feature type="domain" description="RING-type" evidence="9">
    <location>
        <begin position="14"/>
        <end position="56"/>
    </location>
</feature>
<feature type="coiled-coil region" evidence="7">
    <location>
        <begin position="128"/>
        <end position="202"/>
    </location>
</feature>
<dbReference type="InterPro" id="IPR011042">
    <property type="entry name" value="6-blade_b-propeller_TolB-like"/>
</dbReference>
<feature type="compositionally biased region" description="Low complexity" evidence="8">
    <location>
        <begin position="297"/>
        <end position="317"/>
    </location>
</feature>
<keyword evidence="2" id="KW-0677">Repeat</keyword>
<feature type="compositionally biased region" description="Basic and acidic residues" evidence="8">
    <location>
        <begin position="510"/>
        <end position="520"/>
    </location>
</feature>
<feature type="compositionally biased region" description="Basic and acidic residues" evidence="8">
    <location>
        <begin position="1583"/>
        <end position="1603"/>
    </location>
</feature>
<feature type="compositionally biased region" description="Polar residues" evidence="8">
    <location>
        <begin position="1452"/>
        <end position="1473"/>
    </location>
</feature>
<feature type="compositionally biased region" description="Low complexity" evidence="8">
    <location>
        <begin position="1293"/>
        <end position="1313"/>
    </location>
</feature>
<feature type="region of interest" description="Disordered" evidence="8">
    <location>
        <begin position="510"/>
        <end position="713"/>
    </location>
</feature>
<feature type="compositionally biased region" description="Polar residues" evidence="8">
    <location>
        <begin position="629"/>
        <end position="650"/>
    </location>
</feature>
<feature type="repeat" description="NHL" evidence="6">
    <location>
        <begin position="1998"/>
        <end position="2041"/>
    </location>
</feature>
<dbReference type="GO" id="GO:0000209">
    <property type="term" value="P:protein polyubiquitination"/>
    <property type="evidence" value="ECO:0007669"/>
    <property type="project" value="TreeGrafter"/>
</dbReference>
<feature type="compositionally biased region" description="Low complexity" evidence="8">
    <location>
        <begin position="562"/>
        <end position="594"/>
    </location>
</feature>
<evidence type="ECO:0000256" key="3">
    <source>
        <dbReference type="ARBA" id="ARBA00022771"/>
    </source>
</evidence>
<feature type="compositionally biased region" description="Acidic residues" evidence="8">
    <location>
        <begin position="1653"/>
        <end position="1679"/>
    </location>
</feature>
<dbReference type="GO" id="GO:0043161">
    <property type="term" value="P:proteasome-mediated ubiquitin-dependent protein catabolic process"/>
    <property type="evidence" value="ECO:0007669"/>
    <property type="project" value="TreeGrafter"/>
</dbReference>
<dbReference type="InterPro" id="IPR050952">
    <property type="entry name" value="TRIM-NHL_E3_ligases"/>
</dbReference>
<dbReference type="PANTHER" id="PTHR24104:SF47">
    <property type="entry name" value="E3 UBIQUITIN-PROTEIN LIGASE NHLRC1"/>
    <property type="match status" value="1"/>
</dbReference>
<feature type="repeat" description="NHL" evidence="6">
    <location>
        <begin position="2188"/>
        <end position="2229"/>
    </location>
</feature>
<evidence type="ECO:0000256" key="1">
    <source>
        <dbReference type="ARBA" id="ARBA00022723"/>
    </source>
</evidence>
<feature type="compositionally biased region" description="Basic and acidic residues" evidence="8">
    <location>
        <begin position="1009"/>
        <end position="1019"/>
    </location>
</feature>
<dbReference type="InterPro" id="IPR001258">
    <property type="entry name" value="NHL_repeat"/>
</dbReference>
<reference evidence="11" key="3">
    <citation type="submission" date="2022-06" db="UniProtKB">
        <authorList>
            <consortium name="EnsemblMetazoa"/>
        </authorList>
    </citation>
    <scope>IDENTIFICATION</scope>
</reference>
<evidence type="ECO:0000313" key="11">
    <source>
        <dbReference type="EnsemblMetazoa" id="KAF7489678.1"/>
    </source>
</evidence>
<reference evidence="10" key="2">
    <citation type="submission" date="2020-01" db="EMBL/GenBank/DDBJ databases">
        <authorList>
            <person name="Korhonen P.K.K."/>
            <person name="Guangxu M.G."/>
            <person name="Wang T.W."/>
            <person name="Stroehlein A.J.S."/>
            <person name="Young N.D."/>
            <person name="Ang C.-S.A."/>
            <person name="Fernando D.W.F."/>
            <person name="Lu H.L."/>
            <person name="Taylor S.T."/>
            <person name="Ehtesham M.E.M."/>
            <person name="Najaraj S.H.N."/>
            <person name="Harsha G.H.G."/>
            <person name="Madugundu A.M."/>
            <person name="Renuse S.R."/>
            <person name="Holt D.H."/>
            <person name="Pandey A.P."/>
            <person name="Papenfuss A.P."/>
            <person name="Gasser R.B.G."/>
            <person name="Fischer K.F."/>
        </authorList>
    </citation>
    <scope>NUCLEOTIDE SEQUENCE</scope>
    <source>
        <strain evidence="10">SSS_KF_BRIS2020</strain>
    </source>
</reference>
<organism evidence="10">
    <name type="scientific">Sarcoptes scabiei</name>
    <name type="common">Itch mite</name>
    <name type="synonym">Acarus scabiei</name>
    <dbReference type="NCBI Taxonomy" id="52283"/>
    <lineage>
        <taxon>Eukaryota</taxon>
        <taxon>Metazoa</taxon>
        <taxon>Ecdysozoa</taxon>
        <taxon>Arthropoda</taxon>
        <taxon>Chelicerata</taxon>
        <taxon>Arachnida</taxon>
        <taxon>Acari</taxon>
        <taxon>Acariformes</taxon>
        <taxon>Sarcoptiformes</taxon>
        <taxon>Astigmata</taxon>
        <taxon>Psoroptidia</taxon>
        <taxon>Sarcoptoidea</taxon>
        <taxon>Sarcoptidae</taxon>
        <taxon>Sarcoptinae</taxon>
        <taxon>Sarcoptes</taxon>
    </lineage>
</organism>
<dbReference type="Pfam" id="PF00097">
    <property type="entry name" value="zf-C3HC4"/>
    <property type="match status" value="1"/>
</dbReference>
<dbReference type="Gene3D" id="2.120.10.30">
    <property type="entry name" value="TolB, C-terminal domain"/>
    <property type="match status" value="3"/>
</dbReference>
<feature type="compositionally biased region" description="Acidic residues" evidence="8">
    <location>
        <begin position="1548"/>
        <end position="1574"/>
    </location>
</feature>
<keyword evidence="4" id="KW-0862">Zinc</keyword>
<feature type="region of interest" description="Disordered" evidence="8">
    <location>
        <begin position="1630"/>
        <end position="1682"/>
    </location>
</feature>
<evidence type="ECO:0000256" key="4">
    <source>
        <dbReference type="ARBA" id="ARBA00022833"/>
    </source>
</evidence>
<dbReference type="PROSITE" id="PS50089">
    <property type="entry name" value="ZF_RING_2"/>
    <property type="match status" value="1"/>
</dbReference>
<feature type="compositionally biased region" description="Polar residues" evidence="8">
    <location>
        <begin position="595"/>
        <end position="622"/>
    </location>
</feature>
<feature type="region of interest" description="Disordered" evidence="8">
    <location>
        <begin position="1879"/>
        <end position="1920"/>
    </location>
</feature>
<dbReference type="FunFam" id="3.30.40.10:FF:000185">
    <property type="entry name" value="RING finger protein nhl-1"/>
    <property type="match status" value="1"/>
</dbReference>